<evidence type="ECO:0000313" key="2">
    <source>
        <dbReference type="Proteomes" id="UP000264231"/>
    </source>
</evidence>
<dbReference type="RefSeq" id="WP_119024363.1">
    <property type="nucleotide sequence ID" value="NZ_CP015630.1"/>
</dbReference>
<dbReference type="Proteomes" id="UP000264231">
    <property type="component" value="Plasmid lp159"/>
</dbReference>
<gene>
    <name evidence="1" type="ORF">A7978_04860</name>
</gene>
<organism evidence="1 2">
    <name type="scientific">Borrelia turicatae</name>
    <dbReference type="NCBI Taxonomy" id="142"/>
    <lineage>
        <taxon>Bacteria</taxon>
        <taxon>Pseudomonadati</taxon>
        <taxon>Spirochaetota</taxon>
        <taxon>Spirochaetia</taxon>
        <taxon>Spirochaetales</taxon>
        <taxon>Borreliaceae</taxon>
        <taxon>Borrelia</taxon>
    </lineage>
</organism>
<evidence type="ECO:0008006" key="3">
    <source>
        <dbReference type="Google" id="ProtNLM"/>
    </source>
</evidence>
<dbReference type="Pfam" id="PF05289">
    <property type="entry name" value="BLYB"/>
    <property type="match status" value="1"/>
</dbReference>
<dbReference type="AlphaFoldDB" id="A0A172XD17"/>
<evidence type="ECO:0000313" key="1">
    <source>
        <dbReference type="EMBL" id="ANF34442.1"/>
    </source>
</evidence>
<keyword evidence="1" id="KW-0614">Plasmid</keyword>
<proteinExistence type="predicted"/>
<geneLocation type="plasmid" evidence="1 2">
    <name>lp159</name>
</geneLocation>
<sequence length="131" mass="15261">MLNKNNTNLGIIFLQNLMEFLGYSDTPNDQIFEIGIKKAIDIYQYMNTLYLNSLQKMEVQECKQIILELETILNKIMKLTDAINTNANPALIEELRLERNNLMSTKAQLLKEELEQDMKGYKRVDKKGSKK</sequence>
<protein>
    <recommendedName>
        <fullName evidence="3">Cytosolic protein</fullName>
    </recommendedName>
</protein>
<dbReference type="InterPro" id="IPR007953">
    <property type="entry name" value="Holin-like_BlyB"/>
</dbReference>
<name>A0A172XD17_BORTU</name>
<reference evidence="1 2" key="1">
    <citation type="submission" date="2016-05" db="EMBL/GenBank/DDBJ databases">
        <title>Chromosome and linear plasmid sequence of a 2015 human isolate of tick-borne relapsing fever spirochete, Borrelia turicatae.</title>
        <authorList>
            <person name="Kingry L.C."/>
            <person name="Dhwani B."/>
            <person name="Replogle A."/>
            <person name="Sexton C."/>
            <person name="Rowe L."/>
            <person name="Stermole B.M."/>
            <person name="Christensen A.M."/>
            <person name="Schriefer M.E."/>
        </authorList>
    </citation>
    <scope>NUCLEOTIDE SEQUENCE [LARGE SCALE GENOMIC DNA]</scope>
    <source>
        <strain evidence="1 2">BTE5EL</strain>
        <plasmid evidence="1 2">lp159</plasmid>
    </source>
</reference>
<accession>A0A172XD17</accession>
<dbReference type="EMBL" id="CP015630">
    <property type="protein sequence ID" value="ANF34442.1"/>
    <property type="molecule type" value="Genomic_DNA"/>
</dbReference>